<accession>A0A1P8WI63</accession>
<dbReference type="KEGG" id="fmr:Fuma_03363"/>
<dbReference type="STRING" id="1891926.Fuma_03363"/>
<organism evidence="2 3">
    <name type="scientific">Fuerstiella marisgermanici</name>
    <dbReference type="NCBI Taxonomy" id="1891926"/>
    <lineage>
        <taxon>Bacteria</taxon>
        <taxon>Pseudomonadati</taxon>
        <taxon>Planctomycetota</taxon>
        <taxon>Planctomycetia</taxon>
        <taxon>Planctomycetales</taxon>
        <taxon>Planctomycetaceae</taxon>
        <taxon>Fuerstiella</taxon>
    </lineage>
</organism>
<name>A0A1P8WI63_9PLAN</name>
<dbReference type="Proteomes" id="UP000187735">
    <property type="component" value="Chromosome"/>
</dbReference>
<reference evidence="2 3" key="1">
    <citation type="journal article" date="2016" name="Front. Microbiol.">
        <title>Fuerstia marisgermanicae gen. nov., sp. nov., an Unusual Member of the Phylum Planctomycetes from the German Wadden Sea.</title>
        <authorList>
            <person name="Kohn T."/>
            <person name="Heuer A."/>
            <person name="Jogler M."/>
            <person name="Vollmers J."/>
            <person name="Boedeker C."/>
            <person name="Bunk B."/>
            <person name="Rast P."/>
            <person name="Borchert D."/>
            <person name="Glockner I."/>
            <person name="Freese H.M."/>
            <person name="Klenk H.P."/>
            <person name="Overmann J."/>
            <person name="Kaster A.K."/>
            <person name="Rohde M."/>
            <person name="Wiegand S."/>
            <person name="Jogler C."/>
        </authorList>
    </citation>
    <scope>NUCLEOTIDE SEQUENCE [LARGE SCALE GENOMIC DNA]</scope>
    <source>
        <strain evidence="2 3">NH11</strain>
    </source>
</reference>
<gene>
    <name evidence="2" type="ORF">Fuma_03363</name>
</gene>
<feature type="compositionally biased region" description="Basic and acidic residues" evidence="1">
    <location>
        <begin position="10"/>
        <end position="22"/>
    </location>
</feature>
<feature type="region of interest" description="Disordered" evidence="1">
    <location>
        <begin position="1"/>
        <end position="22"/>
    </location>
</feature>
<keyword evidence="3" id="KW-1185">Reference proteome</keyword>
<evidence type="ECO:0000313" key="2">
    <source>
        <dbReference type="EMBL" id="APZ93745.1"/>
    </source>
</evidence>
<sequence length="86" mass="9921">MPTPRSGQKSIEKSGAREASERIECSRRIALTMVMNNGKHVVWLSFHAMYPQQAITEFFELLDQHAHAQLRGLDLTEAERRRVEDL</sequence>
<dbReference type="AlphaFoldDB" id="A0A1P8WI63"/>
<evidence type="ECO:0000256" key="1">
    <source>
        <dbReference type="SAM" id="MobiDB-lite"/>
    </source>
</evidence>
<protein>
    <submittedName>
        <fullName evidence="2">Uncharacterized protein</fullName>
    </submittedName>
</protein>
<evidence type="ECO:0000313" key="3">
    <source>
        <dbReference type="Proteomes" id="UP000187735"/>
    </source>
</evidence>
<dbReference type="EMBL" id="CP017641">
    <property type="protein sequence ID" value="APZ93745.1"/>
    <property type="molecule type" value="Genomic_DNA"/>
</dbReference>
<proteinExistence type="predicted"/>